<dbReference type="UniPathway" id="UPA00196"/>
<evidence type="ECO:0000313" key="5">
    <source>
        <dbReference type="EMBL" id="EGF83061.1"/>
    </source>
</evidence>
<evidence type="ECO:0000313" key="6">
    <source>
        <dbReference type="Proteomes" id="UP000007241"/>
    </source>
</evidence>
<dbReference type="STRING" id="684364.F4NSV9"/>
<dbReference type="PANTHER" id="PTHR15231:SF1">
    <property type="entry name" value="PHOSPHATIDYLINOSITOL N-ACETYLGLUCOSAMINYLTRANSFERASE SUBUNIT H"/>
    <property type="match status" value="1"/>
</dbReference>
<evidence type="ECO:0000256" key="1">
    <source>
        <dbReference type="ARBA" id="ARBA00004687"/>
    </source>
</evidence>
<gene>
    <name evidence="5" type="ORF">BATDEDRAFT_21403</name>
</gene>
<reference evidence="5 6" key="1">
    <citation type="submission" date="2009-12" db="EMBL/GenBank/DDBJ databases">
        <title>The draft genome of Batrachochytrium dendrobatidis.</title>
        <authorList>
            <consortium name="US DOE Joint Genome Institute (JGI-PGF)"/>
            <person name="Kuo A."/>
            <person name="Salamov A."/>
            <person name="Schmutz J."/>
            <person name="Lucas S."/>
            <person name="Pitluck S."/>
            <person name="Rosenblum E."/>
            <person name="Stajich J."/>
            <person name="Eisen M."/>
            <person name="Grigoriev I.V."/>
        </authorList>
    </citation>
    <scope>NUCLEOTIDE SEQUENCE [LARGE SCALE GENOMIC DNA]</scope>
    <source>
        <strain evidence="6">JAM81 / FGSC 10211</strain>
    </source>
</reference>
<dbReference type="GO" id="GO:0006506">
    <property type="term" value="P:GPI anchor biosynthetic process"/>
    <property type="evidence" value="ECO:0000318"/>
    <property type="project" value="GO_Central"/>
</dbReference>
<protein>
    <recommendedName>
        <fullName evidence="4">Phosphatidylinositol N-acetylglucosaminyltransferase subunit H conserved domain-containing protein</fullName>
    </recommendedName>
</protein>
<dbReference type="GO" id="GO:0000506">
    <property type="term" value="C:glycosylphosphatidylinositol-N-acetylglucosaminyltransferase (GPI-GnT) complex"/>
    <property type="evidence" value="ECO:0000318"/>
    <property type="project" value="GO_Central"/>
</dbReference>
<dbReference type="InterPro" id="IPR019328">
    <property type="entry name" value="PIGH-H_dom"/>
</dbReference>
<dbReference type="RefSeq" id="XP_006675278.1">
    <property type="nucleotide sequence ID" value="XM_006675215.1"/>
</dbReference>
<proteinExistence type="inferred from homology"/>
<dbReference type="AlphaFoldDB" id="F4NSV9"/>
<keyword evidence="3" id="KW-1133">Transmembrane helix</keyword>
<dbReference type="InParanoid" id="F4NSV9"/>
<comment type="similarity">
    <text evidence="2">Belongs to the PIGH family.</text>
</comment>
<name>F4NSV9_BATDJ</name>
<dbReference type="EMBL" id="GL882879">
    <property type="protein sequence ID" value="EGF83061.1"/>
    <property type="molecule type" value="Genomic_DNA"/>
</dbReference>
<dbReference type="PANTHER" id="PTHR15231">
    <property type="entry name" value="PHOSPHATIDYLINOSITOL N-ACETYLGLUCOSAMINYLTRANSFERASE SUBUNIT H"/>
    <property type="match status" value="1"/>
</dbReference>
<sequence length="255" mass="29383">MQFEEIIHNEGLREYTVRTQSPFSWIVIDICLFMLIALRLASECFQHAIPSTLASGQMPHPLDTTLFMTATQTRIHIQDVERSIEYWRMLWLWVELFLGKLQSDICRSTVDLRALSISIWSSTSGLAAFASEMQACMAWLSRSDVSLCILLLVVFRIILKISQVTSESVLVFRDMGIQLQTRFWGGFRSTTRFIPASKILSVIINEGITLWQVKFYLAIVIEGENEMTVAFSRTLPRLHILERVYVNIRSTLMHD</sequence>
<feature type="transmembrane region" description="Helical" evidence="3">
    <location>
        <begin position="23"/>
        <end position="41"/>
    </location>
</feature>
<feature type="domain" description="Phosphatidylinositol N-acetylglucosaminyltransferase subunit H conserved" evidence="4">
    <location>
        <begin position="168"/>
        <end position="231"/>
    </location>
</feature>
<keyword evidence="6" id="KW-1185">Reference proteome</keyword>
<dbReference type="Proteomes" id="UP000007241">
    <property type="component" value="Unassembled WGS sequence"/>
</dbReference>
<dbReference type="HOGENOM" id="CLU_1089831_0_0_1"/>
<dbReference type="GeneID" id="18237645"/>
<evidence type="ECO:0000256" key="2">
    <source>
        <dbReference type="ARBA" id="ARBA00009610"/>
    </source>
</evidence>
<dbReference type="InterPro" id="IPR044215">
    <property type="entry name" value="PIG-H"/>
</dbReference>
<keyword evidence="3" id="KW-0472">Membrane</keyword>
<evidence type="ECO:0000256" key="3">
    <source>
        <dbReference type="SAM" id="Phobius"/>
    </source>
</evidence>
<dbReference type="Pfam" id="PF10181">
    <property type="entry name" value="PIG-H"/>
    <property type="match status" value="1"/>
</dbReference>
<organism evidence="5 6">
    <name type="scientific">Batrachochytrium dendrobatidis (strain JAM81 / FGSC 10211)</name>
    <name type="common">Frog chytrid fungus</name>
    <dbReference type="NCBI Taxonomy" id="684364"/>
    <lineage>
        <taxon>Eukaryota</taxon>
        <taxon>Fungi</taxon>
        <taxon>Fungi incertae sedis</taxon>
        <taxon>Chytridiomycota</taxon>
        <taxon>Chytridiomycota incertae sedis</taxon>
        <taxon>Chytridiomycetes</taxon>
        <taxon>Rhizophydiales</taxon>
        <taxon>Rhizophydiales incertae sedis</taxon>
        <taxon>Batrachochytrium</taxon>
    </lineage>
</organism>
<keyword evidence="3" id="KW-0812">Transmembrane</keyword>
<dbReference type="OrthoDB" id="6256716at2759"/>
<evidence type="ECO:0000259" key="4">
    <source>
        <dbReference type="Pfam" id="PF10181"/>
    </source>
</evidence>
<accession>F4NSV9</accession>
<comment type="pathway">
    <text evidence="1">Glycolipid biosynthesis; glycosylphosphatidylinositol-anchor biosynthesis.</text>
</comment>